<dbReference type="Gene3D" id="3.40.630.30">
    <property type="match status" value="1"/>
</dbReference>
<dbReference type="RefSeq" id="WP_095370856.1">
    <property type="nucleotide sequence ID" value="NZ_CP022983.1"/>
</dbReference>
<dbReference type="EMBL" id="CP022983">
    <property type="protein sequence ID" value="ASV67282.1"/>
    <property type="molecule type" value="Genomic_DNA"/>
</dbReference>
<evidence type="ECO:0000256" key="1">
    <source>
        <dbReference type="ARBA" id="ARBA00022679"/>
    </source>
</evidence>
<proteinExistence type="predicted"/>
<dbReference type="GO" id="GO:0016747">
    <property type="term" value="F:acyltransferase activity, transferring groups other than amino-acyl groups"/>
    <property type="evidence" value="ECO:0007669"/>
    <property type="project" value="InterPro"/>
</dbReference>
<protein>
    <submittedName>
        <fullName evidence="4">GNAT family N-acetyltransferase</fullName>
    </submittedName>
</protein>
<evidence type="ECO:0000256" key="2">
    <source>
        <dbReference type="ARBA" id="ARBA00023315"/>
    </source>
</evidence>
<organism evidence="4 5">
    <name type="scientific">Cytobacillus kochii</name>
    <dbReference type="NCBI Taxonomy" id="859143"/>
    <lineage>
        <taxon>Bacteria</taxon>
        <taxon>Bacillati</taxon>
        <taxon>Bacillota</taxon>
        <taxon>Bacilli</taxon>
        <taxon>Bacillales</taxon>
        <taxon>Bacillaceae</taxon>
        <taxon>Cytobacillus</taxon>
    </lineage>
</organism>
<dbReference type="OrthoDB" id="9789603at2"/>
<evidence type="ECO:0000313" key="4">
    <source>
        <dbReference type="EMBL" id="ASV67282.1"/>
    </source>
</evidence>
<dbReference type="KEGG" id="bko:CKF48_08095"/>
<evidence type="ECO:0000259" key="3">
    <source>
        <dbReference type="PROSITE" id="PS51186"/>
    </source>
</evidence>
<keyword evidence="1 4" id="KW-0808">Transferase</keyword>
<keyword evidence="5" id="KW-1185">Reference proteome</keyword>
<dbReference type="InterPro" id="IPR000182">
    <property type="entry name" value="GNAT_dom"/>
</dbReference>
<accession>A0A248TGP4</accession>
<dbReference type="InterPro" id="IPR016181">
    <property type="entry name" value="Acyl_CoA_acyltransferase"/>
</dbReference>
<gene>
    <name evidence="4" type="ORF">CKF48_08095</name>
</gene>
<reference evidence="4 5" key="1">
    <citation type="submission" date="2017-08" db="EMBL/GenBank/DDBJ databases">
        <title>Complete Genome Sequence of Bacillus kochii Oregon-R-modENCODE STRAIN BDGP4, isolated from Drosophila melanogaster gut.</title>
        <authorList>
            <person name="Wan K.H."/>
            <person name="Yu C."/>
            <person name="Park S."/>
            <person name="Hammonds A.S."/>
            <person name="Booth B.W."/>
            <person name="Celniker S.E."/>
        </authorList>
    </citation>
    <scope>NUCLEOTIDE SEQUENCE [LARGE SCALE GENOMIC DNA]</scope>
    <source>
        <strain evidence="4 5">BDGP4</strain>
    </source>
</reference>
<dbReference type="InterPro" id="IPR050832">
    <property type="entry name" value="Bact_Acetyltransf"/>
</dbReference>
<dbReference type="Proteomes" id="UP000215137">
    <property type="component" value="Chromosome"/>
</dbReference>
<dbReference type="PROSITE" id="PS51186">
    <property type="entry name" value="GNAT"/>
    <property type="match status" value="1"/>
</dbReference>
<name>A0A248TGP4_9BACI</name>
<dbReference type="PANTHER" id="PTHR43877">
    <property type="entry name" value="AMINOALKYLPHOSPHONATE N-ACETYLTRANSFERASE-RELATED-RELATED"/>
    <property type="match status" value="1"/>
</dbReference>
<dbReference type="CDD" id="cd04301">
    <property type="entry name" value="NAT_SF"/>
    <property type="match status" value="1"/>
</dbReference>
<evidence type="ECO:0000313" key="5">
    <source>
        <dbReference type="Proteomes" id="UP000215137"/>
    </source>
</evidence>
<dbReference type="Pfam" id="PF00583">
    <property type="entry name" value="Acetyltransf_1"/>
    <property type="match status" value="1"/>
</dbReference>
<keyword evidence="2" id="KW-0012">Acyltransferase</keyword>
<dbReference type="SUPFAM" id="SSF55729">
    <property type="entry name" value="Acyl-CoA N-acyltransferases (Nat)"/>
    <property type="match status" value="1"/>
</dbReference>
<dbReference type="AlphaFoldDB" id="A0A248TGP4"/>
<sequence>MMIFREAKREDLERIVQLLADDVLGTSREDVSSPLHQDYEEAFEAISGDSHNELIVAEWDENVVGVCQLTYIPYLTHRGAWRAIIEGVRIASECRGEGFGEALIKEAIVRAKAKGVRLVQLTTDKQRSQAKHFYEKIGFKATHEGMKLKL</sequence>
<feature type="domain" description="N-acetyltransferase" evidence="3">
    <location>
        <begin position="2"/>
        <end position="150"/>
    </location>
</feature>